<accession>A0A392S781</accession>
<feature type="non-terminal residue" evidence="1">
    <location>
        <position position="44"/>
    </location>
</feature>
<dbReference type="Proteomes" id="UP000265520">
    <property type="component" value="Unassembled WGS sequence"/>
</dbReference>
<protein>
    <submittedName>
        <fullName evidence="1">Uncharacterized protein</fullName>
    </submittedName>
</protein>
<evidence type="ECO:0000313" key="2">
    <source>
        <dbReference type="Proteomes" id="UP000265520"/>
    </source>
</evidence>
<comment type="caution">
    <text evidence="1">The sequence shown here is derived from an EMBL/GenBank/DDBJ whole genome shotgun (WGS) entry which is preliminary data.</text>
</comment>
<dbReference type="EMBL" id="LXQA010322777">
    <property type="protein sequence ID" value="MCI43850.1"/>
    <property type="molecule type" value="Genomic_DNA"/>
</dbReference>
<keyword evidence="2" id="KW-1185">Reference proteome</keyword>
<evidence type="ECO:0000313" key="1">
    <source>
        <dbReference type="EMBL" id="MCI43850.1"/>
    </source>
</evidence>
<proteinExistence type="predicted"/>
<reference evidence="1 2" key="1">
    <citation type="journal article" date="2018" name="Front. Plant Sci.">
        <title>Red Clover (Trifolium pratense) and Zigzag Clover (T. medium) - A Picture of Genomic Similarities and Differences.</title>
        <authorList>
            <person name="Dluhosova J."/>
            <person name="Istvanek J."/>
            <person name="Nedelnik J."/>
            <person name="Repkova J."/>
        </authorList>
    </citation>
    <scope>NUCLEOTIDE SEQUENCE [LARGE SCALE GENOMIC DNA]</scope>
    <source>
        <strain evidence="2">cv. 10/8</strain>
        <tissue evidence="1">Leaf</tissue>
    </source>
</reference>
<dbReference type="AlphaFoldDB" id="A0A392S781"/>
<organism evidence="1 2">
    <name type="scientific">Trifolium medium</name>
    <dbReference type="NCBI Taxonomy" id="97028"/>
    <lineage>
        <taxon>Eukaryota</taxon>
        <taxon>Viridiplantae</taxon>
        <taxon>Streptophyta</taxon>
        <taxon>Embryophyta</taxon>
        <taxon>Tracheophyta</taxon>
        <taxon>Spermatophyta</taxon>
        <taxon>Magnoliopsida</taxon>
        <taxon>eudicotyledons</taxon>
        <taxon>Gunneridae</taxon>
        <taxon>Pentapetalae</taxon>
        <taxon>rosids</taxon>
        <taxon>fabids</taxon>
        <taxon>Fabales</taxon>
        <taxon>Fabaceae</taxon>
        <taxon>Papilionoideae</taxon>
        <taxon>50 kb inversion clade</taxon>
        <taxon>NPAAA clade</taxon>
        <taxon>Hologalegina</taxon>
        <taxon>IRL clade</taxon>
        <taxon>Trifolieae</taxon>
        <taxon>Trifolium</taxon>
    </lineage>
</organism>
<sequence>MECYPAGICIGGGGAGLRDCIMCMPGGLGGGIGRPPLLGLEYCM</sequence>
<name>A0A392S781_9FABA</name>